<feature type="transmembrane region" description="Helical" evidence="5">
    <location>
        <begin position="192"/>
        <end position="215"/>
    </location>
</feature>
<comment type="similarity">
    <text evidence="1">Belongs to the sodium:galactoside symporter (TC 2.A.2) family.</text>
</comment>
<keyword evidence="2 5" id="KW-0812">Transmembrane</keyword>
<evidence type="ECO:0000256" key="5">
    <source>
        <dbReference type="SAM" id="Phobius"/>
    </source>
</evidence>
<organism evidence="7 8">
    <name type="scientific">Pseudoduganella aquatica</name>
    <dbReference type="NCBI Taxonomy" id="2660641"/>
    <lineage>
        <taxon>Bacteria</taxon>
        <taxon>Pseudomonadati</taxon>
        <taxon>Pseudomonadota</taxon>
        <taxon>Betaproteobacteria</taxon>
        <taxon>Burkholderiales</taxon>
        <taxon>Oxalobacteraceae</taxon>
        <taxon>Telluria group</taxon>
        <taxon>Pseudoduganella</taxon>
    </lineage>
</organism>
<comment type="caution">
    <text evidence="7">The sequence shown here is derived from an EMBL/GenBank/DDBJ whole genome shotgun (WGS) entry which is preliminary data.</text>
</comment>
<dbReference type="Pfam" id="PF13347">
    <property type="entry name" value="MFS_2"/>
    <property type="match status" value="2"/>
</dbReference>
<dbReference type="NCBIfam" id="TIGR00792">
    <property type="entry name" value="gph"/>
    <property type="match status" value="1"/>
</dbReference>
<dbReference type="SUPFAM" id="SSF103473">
    <property type="entry name" value="MFS general substrate transporter"/>
    <property type="match status" value="1"/>
</dbReference>
<feature type="transmembrane region" description="Helical" evidence="5">
    <location>
        <begin position="155"/>
        <end position="180"/>
    </location>
</feature>
<dbReference type="InterPro" id="IPR036259">
    <property type="entry name" value="MFS_trans_sf"/>
</dbReference>
<name>A0A7X4KL56_9BURK</name>
<sequence>MTSTADSSAAKLGTMEKIGYSLGDLAANLIFQTLLTFIAFFYTDVAKIAPNAAATIIFVGGLVGACFNPIMGLIADRTVTRWGKFRPWILWTSVPFGLVAILAFSVPDLGPQGKFIYATLTYVLLMLIYSANNLPYSALSGVLTGSMEQRNSLSAYRFVAVMVAQFIIQVLLLPLVLILGGGDKVQGFQNTMIIFAVAGTICFLVTFFTTTERIVPTAEQRSSIKQDIADLLGNRPWVVMLVLTILVFITLALKGGMYIFYFKTYLNEASLAAFLQDVGFNSFIHGLNSVLTSVGLTKFQWPEDAATSGFSLFNAAGILMMIIGIGFSKPLADRYGKRDVFGAALLVSTLFMLAFYCYAPSSIGLVFMSQTLHGFFYGITIPLLWAMIADVADYSEWKNNRRATALLFSAMIFGLKAGLSIGGALVAALLSMIGYDALQAVQNESVAHGIKLSVSIYASIPFLVGVASLAFYDIRKATERTIEQELGLRRAAAQR</sequence>
<evidence type="ECO:0000313" key="8">
    <source>
        <dbReference type="Proteomes" id="UP000450676"/>
    </source>
</evidence>
<gene>
    <name evidence="7" type="ORF">GTP77_05600</name>
</gene>
<dbReference type="PANTHER" id="PTHR11328">
    <property type="entry name" value="MAJOR FACILITATOR SUPERFAMILY DOMAIN-CONTAINING PROTEIN"/>
    <property type="match status" value="1"/>
</dbReference>
<dbReference type="GO" id="GO:0006814">
    <property type="term" value="P:sodium ion transport"/>
    <property type="evidence" value="ECO:0007669"/>
    <property type="project" value="InterPro"/>
</dbReference>
<feature type="transmembrane region" description="Helical" evidence="5">
    <location>
        <begin position="48"/>
        <end position="67"/>
    </location>
</feature>
<evidence type="ECO:0000259" key="6">
    <source>
        <dbReference type="PROSITE" id="PS50850"/>
    </source>
</evidence>
<protein>
    <submittedName>
        <fullName evidence="7">MFS transporter</fullName>
    </submittedName>
</protein>
<keyword evidence="4 5" id="KW-0472">Membrane</keyword>
<keyword evidence="3 5" id="KW-1133">Transmembrane helix</keyword>
<dbReference type="Proteomes" id="UP000450676">
    <property type="component" value="Unassembled WGS sequence"/>
</dbReference>
<feature type="transmembrane region" description="Helical" evidence="5">
    <location>
        <begin position="88"/>
        <end position="109"/>
    </location>
</feature>
<dbReference type="Gene3D" id="1.20.1250.20">
    <property type="entry name" value="MFS general substrate transporter like domains"/>
    <property type="match status" value="2"/>
</dbReference>
<evidence type="ECO:0000256" key="2">
    <source>
        <dbReference type="ARBA" id="ARBA00022692"/>
    </source>
</evidence>
<dbReference type="PANTHER" id="PTHR11328:SF24">
    <property type="entry name" value="MAJOR FACILITATOR SUPERFAMILY (MFS) PROFILE DOMAIN-CONTAINING PROTEIN"/>
    <property type="match status" value="1"/>
</dbReference>
<dbReference type="AlphaFoldDB" id="A0A7X4KL56"/>
<accession>A0A7X4KL56</accession>
<dbReference type="GO" id="GO:0005886">
    <property type="term" value="C:plasma membrane"/>
    <property type="evidence" value="ECO:0007669"/>
    <property type="project" value="TreeGrafter"/>
</dbReference>
<evidence type="ECO:0000313" key="7">
    <source>
        <dbReference type="EMBL" id="MYN06807.1"/>
    </source>
</evidence>
<feature type="transmembrane region" description="Helical" evidence="5">
    <location>
        <begin position="309"/>
        <end position="328"/>
    </location>
</feature>
<dbReference type="InterPro" id="IPR020846">
    <property type="entry name" value="MFS_dom"/>
</dbReference>
<feature type="transmembrane region" description="Helical" evidence="5">
    <location>
        <begin position="454"/>
        <end position="472"/>
    </location>
</feature>
<feature type="transmembrane region" description="Helical" evidence="5">
    <location>
        <begin position="21"/>
        <end position="42"/>
    </location>
</feature>
<dbReference type="CDD" id="cd17332">
    <property type="entry name" value="MFS_MelB_like"/>
    <property type="match status" value="1"/>
</dbReference>
<evidence type="ECO:0000256" key="3">
    <source>
        <dbReference type="ARBA" id="ARBA00022989"/>
    </source>
</evidence>
<dbReference type="PROSITE" id="PS50850">
    <property type="entry name" value="MFS"/>
    <property type="match status" value="1"/>
</dbReference>
<dbReference type="RefSeq" id="WP_229202093.1">
    <property type="nucleotide sequence ID" value="NZ_WWCU01000004.1"/>
</dbReference>
<dbReference type="GO" id="GO:0015293">
    <property type="term" value="F:symporter activity"/>
    <property type="evidence" value="ECO:0007669"/>
    <property type="project" value="InterPro"/>
</dbReference>
<evidence type="ECO:0000256" key="1">
    <source>
        <dbReference type="ARBA" id="ARBA00009617"/>
    </source>
</evidence>
<evidence type="ECO:0000256" key="4">
    <source>
        <dbReference type="ARBA" id="ARBA00023136"/>
    </source>
</evidence>
<dbReference type="InterPro" id="IPR039672">
    <property type="entry name" value="MFS_2"/>
</dbReference>
<feature type="transmembrane region" description="Helical" evidence="5">
    <location>
        <begin position="115"/>
        <end position="134"/>
    </location>
</feature>
<feature type="transmembrane region" description="Helical" evidence="5">
    <location>
        <begin position="236"/>
        <end position="261"/>
    </location>
</feature>
<feature type="transmembrane region" description="Helical" evidence="5">
    <location>
        <begin position="340"/>
        <end position="368"/>
    </location>
</feature>
<dbReference type="GO" id="GO:0008643">
    <property type="term" value="P:carbohydrate transport"/>
    <property type="evidence" value="ECO:0007669"/>
    <property type="project" value="InterPro"/>
</dbReference>
<dbReference type="InterPro" id="IPR001927">
    <property type="entry name" value="Na/Gal_symport"/>
</dbReference>
<feature type="domain" description="Major facilitator superfamily (MFS) profile" evidence="6">
    <location>
        <begin position="274"/>
        <end position="495"/>
    </location>
</feature>
<keyword evidence="8" id="KW-1185">Reference proteome</keyword>
<feature type="transmembrane region" description="Helical" evidence="5">
    <location>
        <begin position="374"/>
        <end position="392"/>
    </location>
</feature>
<proteinExistence type="inferred from homology"/>
<dbReference type="EMBL" id="WWCU01000004">
    <property type="protein sequence ID" value="MYN06807.1"/>
    <property type="molecule type" value="Genomic_DNA"/>
</dbReference>
<reference evidence="7 8" key="1">
    <citation type="submission" date="2019-12" db="EMBL/GenBank/DDBJ databases">
        <title>Novel species isolated from a subtropical stream in China.</title>
        <authorList>
            <person name="Lu H."/>
        </authorList>
    </citation>
    <scope>NUCLEOTIDE SEQUENCE [LARGE SCALE GENOMIC DNA]</scope>
    <source>
        <strain evidence="7 8">FT127W</strain>
    </source>
</reference>
<feature type="transmembrane region" description="Helical" evidence="5">
    <location>
        <begin position="404"/>
        <end position="434"/>
    </location>
</feature>